<sequence length="69" mass="7893">MWFEILPSFGIIAGILSVPGFALYGLHKVFLGNAYSRNMDERFERAMYQRDERLTGCTYTLNGLESIPD</sequence>
<evidence type="ECO:0000256" key="14">
    <source>
        <dbReference type="ARBA" id="ARBA00033255"/>
    </source>
</evidence>
<proteinExistence type="evidence at transcript level"/>
<keyword evidence="9" id="KW-0249">Electron transport</keyword>
<keyword evidence="10 15" id="KW-1133">Transmembrane helix</keyword>
<comment type="subcellular location">
    <subcellularLocation>
        <location evidence="2">Mitochondrion inner membrane</location>
        <topology evidence="2">Single-pass membrane protein</topology>
        <orientation evidence="2">Matrix side</orientation>
    </subcellularLocation>
</comment>
<comment type="similarity">
    <text evidence="3">Belongs to the complex I NDUFA1 subunit family.</text>
</comment>
<reference evidence="16" key="1">
    <citation type="journal article" date="2014" name="Insect Biochem. Mol. Biol.">
        <title>An insight into the sialome of the frog biting fly, Corethrella appendiculata.</title>
        <authorList>
            <person name="Ribeiro J.M.C."/>
            <person name="Chagas A.C."/>
            <person name="Pham V.M."/>
            <person name="Lounibos L.P."/>
            <person name="Calvo E."/>
        </authorList>
    </citation>
    <scope>NUCLEOTIDE SEQUENCE</scope>
    <source>
        <tissue evidence="16">Salivary glands</tissue>
    </source>
</reference>
<evidence type="ECO:0000256" key="9">
    <source>
        <dbReference type="ARBA" id="ARBA00022982"/>
    </source>
</evidence>
<dbReference type="AlphaFoldDB" id="U5EL55"/>
<comment type="function">
    <text evidence="1">Accessory subunit of the mitochondrial membrane respiratory chain NADH dehydrogenase (Complex I), that is believed not to be involved in catalysis. Complex I functions in the transfer of electrons from NADH to the respiratory chain. The immediate electron acceptor for the enzyme is believed to be ubiquinone.</text>
</comment>
<evidence type="ECO:0000313" key="16">
    <source>
        <dbReference type="EMBL" id="JAB58306.1"/>
    </source>
</evidence>
<accession>U5EL55</accession>
<keyword evidence="12 15" id="KW-0472">Membrane</keyword>
<dbReference type="EMBL" id="GANO01001565">
    <property type="protein sequence ID" value="JAB58306.1"/>
    <property type="molecule type" value="mRNA"/>
</dbReference>
<keyword evidence="5" id="KW-0813">Transport</keyword>
<evidence type="ECO:0000256" key="7">
    <source>
        <dbReference type="ARBA" id="ARBA00022692"/>
    </source>
</evidence>
<dbReference type="PANTHER" id="PTHR17098:SF2">
    <property type="entry name" value="NADH DEHYDROGENASE [UBIQUINONE] 1 ALPHA SUBCOMPLEX SUBUNIT 1"/>
    <property type="match status" value="1"/>
</dbReference>
<keyword evidence="11" id="KW-0496">Mitochondrion</keyword>
<evidence type="ECO:0000256" key="2">
    <source>
        <dbReference type="ARBA" id="ARBA00004298"/>
    </source>
</evidence>
<evidence type="ECO:0000256" key="1">
    <source>
        <dbReference type="ARBA" id="ARBA00003195"/>
    </source>
</evidence>
<evidence type="ECO:0000256" key="10">
    <source>
        <dbReference type="ARBA" id="ARBA00022989"/>
    </source>
</evidence>
<keyword evidence="7 15" id="KW-0812">Transmembrane</keyword>
<organism evidence="16">
    <name type="scientific">Corethrella appendiculata</name>
    <dbReference type="NCBI Taxonomy" id="1370023"/>
    <lineage>
        <taxon>Eukaryota</taxon>
        <taxon>Metazoa</taxon>
        <taxon>Ecdysozoa</taxon>
        <taxon>Arthropoda</taxon>
        <taxon>Hexapoda</taxon>
        <taxon>Insecta</taxon>
        <taxon>Pterygota</taxon>
        <taxon>Neoptera</taxon>
        <taxon>Endopterygota</taxon>
        <taxon>Diptera</taxon>
        <taxon>Nematocera</taxon>
        <taxon>Culicoidea</taxon>
        <taxon>Chaoboridae</taxon>
        <taxon>Corethrella</taxon>
    </lineage>
</organism>
<evidence type="ECO:0000256" key="4">
    <source>
        <dbReference type="ARBA" id="ARBA00016392"/>
    </source>
</evidence>
<keyword evidence="6" id="KW-0679">Respiratory chain</keyword>
<evidence type="ECO:0000256" key="6">
    <source>
        <dbReference type="ARBA" id="ARBA00022660"/>
    </source>
</evidence>
<evidence type="ECO:0000256" key="15">
    <source>
        <dbReference type="SAM" id="Phobius"/>
    </source>
</evidence>
<evidence type="ECO:0000256" key="5">
    <source>
        <dbReference type="ARBA" id="ARBA00022448"/>
    </source>
</evidence>
<feature type="transmembrane region" description="Helical" evidence="15">
    <location>
        <begin position="6"/>
        <end position="26"/>
    </location>
</feature>
<evidence type="ECO:0000256" key="12">
    <source>
        <dbReference type="ARBA" id="ARBA00023136"/>
    </source>
</evidence>
<evidence type="ECO:0000256" key="3">
    <source>
        <dbReference type="ARBA" id="ARBA00009960"/>
    </source>
</evidence>
<evidence type="ECO:0000256" key="8">
    <source>
        <dbReference type="ARBA" id="ARBA00022792"/>
    </source>
</evidence>
<name>U5EL55_9DIPT</name>
<evidence type="ECO:0000256" key="11">
    <source>
        <dbReference type="ARBA" id="ARBA00023128"/>
    </source>
</evidence>
<dbReference type="PANTHER" id="PTHR17098">
    <property type="entry name" value="NADH-UBIQUINONE OXIDOREDUCTASE MWFE SUBUNIT"/>
    <property type="match status" value="1"/>
</dbReference>
<evidence type="ECO:0000256" key="13">
    <source>
        <dbReference type="ARBA" id="ARBA00029847"/>
    </source>
</evidence>
<dbReference type="Pfam" id="PF15879">
    <property type="entry name" value="MWFE"/>
    <property type="match status" value="1"/>
</dbReference>
<protein>
    <recommendedName>
        <fullName evidence="4">NADH dehydrogenase [ubiquinone] 1 alpha subcomplex subunit 1</fullName>
    </recommendedName>
    <alternativeName>
        <fullName evidence="14">Complex I-MWFE</fullName>
    </alternativeName>
    <alternativeName>
        <fullName evidence="13">NADH-ubiquinone oxidoreductase MWFE subunit</fullName>
    </alternativeName>
</protein>
<dbReference type="InterPro" id="IPR017384">
    <property type="entry name" value="NADH_Ub_cplx-1_asu_su-1"/>
</dbReference>
<dbReference type="GO" id="GO:0005743">
    <property type="term" value="C:mitochondrial inner membrane"/>
    <property type="evidence" value="ECO:0007669"/>
    <property type="project" value="UniProtKB-SubCell"/>
</dbReference>
<keyword evidence="8" id="KW-0999">Mitochondrion inner membrane</keyword>